<comment type="caution">
    <text evidence="2">The sequence shown here is derived from an EMBL/GenBank/DDBJ whole genome shotgun (WGS) entry which is preliminary data.</text>
</comment>
<accession>A0A7J9DYS2</accession>
<dbReference type="GO" id="GO:0004523">
    <property type="term" value="F:RNA-DNA hybrid ribonuclease activity"/>
    <property type="evidence" value="ECO:0007669"/>
    <property type="project" value="InterPro"/>
</dbReference>
<dbReference type="Gene3D" id="3.30.420.10">
    <property type="entry name" value="Ribonuclease H-like superfamily/Ribonuclease H"/>
    <property type="match status" value="1"/>
</dbReference>
<dbReference type="Proteomes" id="UP000593568">
    <property type="component" value="Unassembled WGS sequence"/>
</dbReference>
<reference evidence="2 3" key="1">
    <citation type="journal article" date="2019" name="Genome Biol. Evol.">
        <title>Insights into the evolution of the New World diploid cottons (Gossypium, subgenus Houzingenia) based on genome sequencing.</title>
        <authorList>
            <person name="Grover C.E."/>
            <person name="Arick M.A. 2nd"/>
            <person name="Thrash A."/>
            <person name="Conover J.L."/>
            <person name="Sanders W.S."/>
            <person name="Peterson D.G."/>
            <person name="Frelichowski J.E."/>
            <person name="Scheffler J.A."/>
            <person name="Scheffler B.E."/>
            <person name="Wendel J.F."/>
        </authorList>
    </citation>
    <scope>NUCLEOTIDE SEQUENCE [LARGE SCALE GENOMIC DNA]</scope>
    <source>
        <strain evidence="2">8</strain>
        <tissue evidence="2">Leaf</tissue>
    </source>
</reference>
<dbReference type="Pfam" id="PF13456">
    <property type="entry name" value="RVT_3"/>
    <property type="match status" value="1"/>
</dbReference>
<dbReference type="AlphaFoldDB" id="A0A7J9DYS2"/>
<evidence type="ECO:0000259" key="1">
    <source>
        <dbReference type="Pfam" id="PF13456"/>
    </source>
</evidence>
<evidence type="ECO:0000313" key="3">
    <source>
        <dbReference type="Proteomes" id="UP000593568"/>
    </source>
</evidence>
<gene>
    <name evidence="2" type="ORF">Gotri_014990</name>
</gene>
<dbReference type="InterPro" id="IPR044730">
    <property type="entry name" value="RNase_H-like_dom_plant"/>
</dbReference>
<dbReference type="EMBL" id="JABEZW010000005">
    <property type="protein sequence ID" value="MBA0765876.1"/>
    <property type="molecule type" value="Genomic_DNA"/>
</dbReference>
<protein>
    <recommendedName>
        <fullName evidence="1">RNase H type-1 domain-containing protein</fullName>
    </recommendedName>
</protein>
<dbReference type="CDD" id="cd06222">
    <property type="entry name" value="RNase_H_like"/>
    <property type="match status" value="1"/>
</dbReference>
<organism evidence="2 3">
    <name type="scientific">Gossypium trilobum</name>
    <dbReference type="NCBI Taxonomy" id="34281"/>
    <lineage>
        <taxon>Eukaryota</taxon>
        <taxon>Viridiplantae</taxon>
        <taxon>Streptophyta</taxon>
        <taxon>Embryophyta</taxon>
        <taxon>Tracheophyta</taxon>
        <taxon>Spermatophyta</taxon>
        <taxon>Magnoliopsida</taxon>
        <taxon>eudicotyledons</taxon>
        <taxon>Gunneridae</taxon>
        <taxon>Pentapetalae</taxon>
        <taxon>rosids</taxon>
        <taxon>malvids</taxon>
        <taxon>Malvales</taxon>
        <taxon>Malvaceae</taxon>
        <taxon>Malvoideae</taxon>
        <taxon>Gossypium</taxon>
    </lineage>
</organism>
<feature type="domain" description="RNase H type-1" evidence="1">
    <location>
        <begin position="3"/>
        <end position="64"/>
    </location>
</feature>
<dbReference type="InterPro" id="IPR036397">
    <property type="entry name" value="RNaseH_sf"/>
</dbReference>
<sequence>MMGFRRLIVEGDSLTVIKSVMKKEEDRSVLRPITYHIQRLQQFFEEVTYNFVPRAINSAAHVLALEEDLSSMLVRFEVGEGSLNLHFWLQGAVCSWLHVIVEDVEESSFG</sequence>
<keyword evidence="3" id="KW-1185">Reference proteome</keyword>
<name>A0A7J9DYS2_9ROSI</name>
<dbReference type="GO" id="GO:0003676">
    <property type="term" value="F:nucleic acid binding"/>
    <property type="evidence" value="ECO:0007669"/>
    <property type="project" value="InterPro"/>
</dbReference>
<dbReference type="InterPro" id="IPR002156">
    <property type="entry name" value="RNaseH_domain"/>
</dbReference>
<evidence type="ECO:0000313" key="2">
    <source>
        <dbReference type="EMBL" id="MBA0765876.1"/>
    </source>
</evidence>
<proteinExistence type="predicted"/>